<reference evidence="1" key="1">
    <citation type="submission" date="2023-06" db="EMBL/GenBank/DDBJ databases">
        <authorList>
            <person name="Kurt Z."/>
        </authorList>
    </citation>
    <scope>NUCLEOTIDE SEQUENCE</scope>
</reference>
<proteinExistence type="predicted"/>
<dbReference type="Proteomes" id="UP001642409">
    <property type="component" value="Unassembled WGS sequence"/>
</dbReference>
<sequence length="126" mass="14944">MSHQLQCLKAFTPEELLQLRSQYNYNINFKQKYVFVLNQISRQSTSEYSSSGWHQFLTSTAMKSFSDKLHKLFRSTVFYLFLNEIAFLISGFGDNEFYERVFWTGCYLRAHGFKARIGVAQYFDLK</sequence>
<reference evidence="2 3" key="2">
    <citation type="submission" date="2024-07" db="EMBL/GenBank/DDBJ databases">
        <authorList>
            <person name="Akdeniz Z."/>
        </authorList>
    </citation>
    <scope>NUCLEOTIDE SEQUENCE [LARGE SCALE GENOMIC DNA]</scope>
</reference>
<keyword evidence="3" id="KW-1185">Reference proteome</keyword>
<evidence type="ECO:0000313" key="2">
    <source>
        <dbReference type="EMBL" id="CAL6002060.1"/>
    </source>
</evidence>
<gene>
    <name evidence="2" type="ORF">HINF_LOCUS17733</name>
    <name evidence="1" type="ORF">HINF_LOCUS65977</name>
</gene>
<dbReference type="EMBL" id="CAXDID020000045">
    <property type="protein sequence ID" value="CAL6002060.1"/>
    <property type="molecule type" value="Genomic_DNA"/>
</dbReference>
<evidence type="ECO:0000313" key="3">
    <source>
        <dbReference type="Proteomes" id="UP001642409"/>
    </source>
</evidence>
<name>A0AA86RUN4_9EUKA</name>
<evidence type="ECO:0000313" key="1">
    <source>
        <dbReference type="EMBL" id="CAI9978332.1"/>
    </source>
</evidence>
<dbReference type="AlphaFoldDB" id="A0AA86RUN4"/>
<organism evidence="1">
    <name type="scientific">Hexamita inflata</name>
    <dbReference type="NCBI Taxonomy" id="28002"/>
    <lineage>
        <taxon>Eukaryota</taxon>
        <taxon>Metamonada</taxon>
        <taxon>Diplomonadida</taxon>
        <taxon>Hexamitidae</taxon>
        <taxon>Hexamitinae</taxon>
        <taxon>Hexamita</taxon>
    </lineage>
</organism>
<protein>
    <submittedName>
        <fullName evidence="2">Hypothetical_protein</fullName>
    </submittedName>
</protein>
<comment type="caution">
    <text evidence="1">The sequence shown here is derived from an EMBL/GenBank/DDBJ whole genome shotgun (WGS) entry which is preliminary data.</text>
</comment>
<accession>A0AA86RUN4</accession>
<dbReference type="EMBL" id="CATOUU010001185">
    <property type="protein sequence ID" value="CAI9978332.1"/>
    <property type="molecule type" value="Genomic_DNA"/>
</dbReference>